<dbReference type="EMBL" id="CP069110">
    <property type="protein sequence ID" value="QSS60783.1"/>
    <property type="molecule type" value="Genomic_DNA"/>
</dbReference>
<name>A0A8A1M7T0_AJECA</name>
<reference evidence="1" key="1">
    <citation type="submission" date="2021-01" db="EMBL/GenBank/DDBJ databases">
        <title>Chromosome-level genome assembly of a human fungal pathogen reveals clustering of transcriptionally co-regulated genes.</title>
        <authorList>
            <person name="Voorhies M."/>
            <person name="Cohen S."/>
            <person name="Shea T.P."/>
            <person name="Petrus S."/>
            <person name="Munoz J.F."/>
            <person name="Poplawski S."/>
            <person name="Goldman W.E."/>
            <person name="Michael T."/>
            <person name="Cuomo C.A."/>
            <person name="Sil A."/>
            <person name="Beyhan S."/>
        </authorList>
    </citation>
    <scope>NUCLEOTIDE SEQUENCE</scope>
    <source>
        <strain evidence="1">WU24</strain>
    </source>
</reference>
<evidence type="ECO:0000313" key="2">
    <source>
        <dbReference type="Proteomes" id="UP000663671"/>
    </source>
</evidence>
<sequence>MSDNITHTKFITNHDRMVTSGNIIVQALNFFHKLVLDSAGFHGCLKVSRGRQRAINLHLNRDLWDNSNRSDIQQAGREAGREVGREEQIFRNYSYTVDAWVISVDEDN</sequence>
<dbReference type="AlphaFoldDB" id="A0A8A1M7T0"/>
<protein>
    <submittedName>
        <fullName evidence="1">Uncharacterized protein</fullName>
    </submittedName>
</protein>
<proteinExistence type="predicted"/>
<gene>
    <name evidence="1" type="ORF">I7I51_05586</name>
</gene>
<dbReference type="VEuPathDB" id="FungiDB:I7I51_05586"/>
<organism evidence="1 2">
    <name type="scientific">Ajellomyces capsulatus</name>
    <name type="common">Darling's disease fungus</name>
    <name type="synonym">Histoplasma capsulatum</name>
    <dbReference type="NCBI Taxonomy" id="5037"/>
    <lineage>
        <taxon>Eukaryota</taxon>
        <taxon>Fungi</taxon>
        <taxon>Dikarya</taxon>
        <taxon>Ascomycota</taxon>
        <taxon>Pezizomycotina</taxon>
        <taxon>Eurotiomycetes</taxon>
        <taxon>Eurotiomycetidae</taxon>
        <taxon>Onygenales</taxon>
        <taxon>Ajellomycetaceae</taxon>
        <taxon>Histoplasma</taxon>
    </lineage>
</organism>
<accession>A0A8A1M7T0</accession>
<evidence type="ECO:0000313" key="1">
    <source>
        <dbReference type="EMBL" id="QSS60783.1"/>
    </source>
</evidence>
<dbReference type="Proteomes" id="UP000663671">
    <property type="component" value="Chromosome 4"/>
</dbReference>